<keyword evidence="1" id="KW-0472">Membrane</keyword>
<dbReference type="PANTHER" id="PTHR31600">
    <property type="entry name" value="TINY MACROCYSTS PROTEIN B-RELATED"/>
    <property type="match status" value="1"/>
</dbReference>
<dbReference type="EMBL" id="CAJJDM010000094">
    <property type="protein sequence ID" value="CAD8092818.1"/>
    <property type="molecule type" value="Genomic_DNA"/>
</dbReference>
<keyword evidence="1" id="KW-1133">Transmembrane helix</keyword>
<feature type="transmembrane region" description="Helical" evidence="1">
    <location>
        <begin position="1302"/>
        <end position="1324"/>
    </location>
</feature>
<feature type="transmembrane region" description="Helical" evidence="1">
    <location>
        <begin position="1626"/>
        <end position="1647"/>
    </location>
</feature>
<dbReference type="OMA" id="WIVLCIR"/>
<comment type="caution">
    <text evidence="2">The sequence shown here is derived from an EMBL/GenBank/DDBJ whole genome shotgun (WGS) entry which is preliminary data.</text>
</comment>
<dbReference type="Proteomes" id="UP000688137">
    <property type="component" value="Unassembled WGS sequence"/>
</dbReference>
<reference evidence="2" key="1">
    <citation type="submission" date="2021-01" db="EMBL/GenBank/DDBJ databases">
        <authorList>
            <consortium name="Genoscope - CEA"/>
            <person name="William W."/>
        </authorList>
    </citation>
    <scope>NUCLEOTIDE SEQUENCE</scope>
</reference>
<feature type="transmembrane region" description="Helical" evidence="1">
    <location>
        <begin position="1595"/>
        <end position="1614"/>
    </location>
</feature>
<evidence type="ECO:0000313" key="3">
    <source>
        <dbReference type="Proteomes" id="UP000688137"/>
    </source>
</evidence>
<feature type="transmembrane region" description="Helical" evidence="1">
    <location>
        <begin position="1417"/>
        <end position="1436"/>
    </location>
</feature>
<feature type="transmembrane region" description="Helical" evidence="1">
    <location>
        <begin position="177"/>
        <end position="198"/>
    </location>
</feature>
<dbReference type="PANTHER" id="PTHR31600:SF2">
    <property type="entry name" value="GAMETE ENRICHED GENE 10 PROTEIN-RELATED"/>
    <property type="match status" value="1"/>
</dbReference>
<evidence type="ECO:0008006" key="4">
    <source>
        <dbReference type="Google" id="ProtNLM"/>
    </source>
</evidence>
<feature type="transmembrane region" description="Helical" evidence="1">
    <location>
        <begin position="301"/>
        <end position="319"/>
    </location>
</feature>
<organism evidence="2 3">
    <name type="scientific">Paramecium primaurelia</name>
    <dbReference type="NCBI Taxonomy" id="5886"/>
    <lineage>
        <taxon>Eukaryota</taxon>
        <taxon>Sar</taxon>
        <taxon>Alveolata</taxon>
        <taxon>Ciliophora</taxon>
        <taxon>Intramacronucleata</taxon>
        <taxon>Oligohymenophorea</taxon>
        <taxon>Peniculida</taxon>
        <taxon>Parameciidae</taxon>
        <taxon>Paramecium</taxon>
    </lineage>
</organism>
<dbReference type="InterPro" id="IPR052994">
    <property type="entry name" value="Tiny_macrocysts_regulators"/>
</dbReference>
<proteinExistence type="predicted"/>
<name>A0A8S1NJA0_PARPR</name>
<sequence length="1690" mass="199429">MKQFNQLKNFNYYVASYHILLEMNFINLNKLWLYLIHLISEFQIFGIIVLNLNEELLQLPLMNIDYGLNIISIVSRPYKLIVQDNFFFYSYTIPLAVLSFYVIHQFFTYYQFSNQSQKSIMEYVMKSNNIKLIFHGLNLIFIAIFDKLFCIPCIQLACYSVQKNISNESFGVLEFINTLFSVIALILIFWIQLLYLMLVKEAITLQLFNFKMLLFQGLDYFYTFLIYIFVILDCINLENKVRNYLIFVLFITSYILKLNQLLTKYQYVSDIQDFLINLNVAFIIISIILIGNQFIQDKQNLIIIVVIIPSLIITIVQQIKKQIDFNMLVILPENQSTYTQQYLITVFSQKNQLNCIQQFSLSLFVFNHKNNCQDKQCQCKKTSLMENDIKLRQLYLKQLILDFGKSINRLADQSLRGFFSLFYIQSLIAINQSVKAYQQTNILLLKQNVHQINDQQNIFSEQTSYSVTVEENQNVYKKKSNSDMIHRLEKISLNQISYINLIKLSIILEIAKQNLISSFSFGNVVQKTQLSQSVQLFMKVEEQHQQLKQNIINIINRKKDIFMIMSSTTRLNPERFLNQCLDLIRKINFMENELSHLFQEFPSKKMQSIYSFYCGEILSNFLQAYRIINYNAISDNALIKIQKNYQVDLLTTQLHYMILVMDHQGTGLQIVERSHQMHKIVEYEQQEFKEIKSILSLLPRGFSTIHKHLIEDFLISGRSKFFREQNVNLILQKDSFLSPVDFFFDFDLTKLQELTFQVFFSETNGTNSYLILNNKNLILGVTRELCKQLKLQEFEFEKLPELFYLTEIQQIIPEFYSLIDQNKIDKSQPFSNVQIIFNDKNQNAQKSLQTYTDQMKKNPECIRFYYANIVVTIRLTHSIIEIKNVVESKKSIQQESIDQDNFEQECYEFIEELHIQQPNLFNNDLFPKLKKEPEIQIECFIQEEIPEHIDQIDTNRVVSIQQRQLLSESIQQYDLISPGKSNRQLIDKTNSFVTHQINFSSQQRFFLNQIEEKEKEQSQSNQSGAEKGFSKLNYEQNQQNAEIRENLRQQLNEENQTSIHAKKLNLDNAASSTLGTFSQNFQLFKKYELLQQIVSSVKFSIMFDLMIFSLLIVSLISIIFAIVLINNSSTDIYSALSQLQMLEFYTSFMNPCYLFLSSFASTYNYRNGTFDHNQQQNIQSLIQYNQYVINQSFVNIKQSYANQSKGSLLQQDLSTTLIEFKHIKDNSFSSEQISLRESIFSIIQYQYNFQTIFIQDNGIEKMMQQLIQYIINLNDINNEILNLNTEIITYISDSNLLLQHKWIVLCIRCIYLILLFQLSAWLLYIKHIRKYSKLLKLFQKVDVVWVLRDLERCKELLSLLNKDSNLMFRYKFNIFLKERFFKSELSKKHIIQDKIKRTGFVKLDTKQKLLLSRLGSFLFYSSLFGIFFIFSFVMNLQGIKFMDYYQIKSLQYNSIGELGLSIPKAYSLREVLYFKNNNFVGYEYISQNLTEQYLQIIQSSLDSLSTYLQTYTLLESNYNDETLLELNNKTLCEDESIVKTFDLQQQYLCKQIYDNVMDRGLSITITKIRDILLTEMNNSQSFTSRINPPFNEIEIGIYLSVIIMNVLQTIKAGLSEEADQLNMTIQIVSIIYLVFTFLKIGFILLFVRSHYLNEFQNVKKLTILLPQAALFIDDLFERQLRQLIAKENLV</sequence>
<feature type="transmembrane region" description="Helical" evidence="1">
    <location>
        <begin position="244"/>
        <end position="262"/>
    </location>
</feature>
<gene>
    <name evidence="2" type="ORF">PPRIM_AZ9-3.1.T0910143</name>
</gene>
<feature type="transmembrane region" description="Helical" evidence="1">
    <location>
        <begin position="86"/>
        <end position="112"/>
    </location>
</feature>
<evidence type="ECO:0000313" key="2">
    <source>
        <dbReference type="EMBL" id="CAD8092818.1"/>
    </source>
</evidence>
<keyword evidence="1" id="KW-0812">Transmembrane</keyword>
<feature type="transmembrane region" description="Helical" evidence="1">
    <location>
        <begin position="132"/>
        <end position="157"/>
    </location>
</feature>
<accession>A0A8S1NJA0</accession>
<protein>
    <recommendedName>
        <fullName evidence="4">Transmembrane protein</fullName>
    </recommendedName>
</protein>
<evidence type="ECO:0000256" key="1">
    <source>
        <dbReference type="SAM" id="Phobius"/>
    </source>
</evidence>
<feature type="transmembrane region" description="Helical" evidence="1">
    <location>
        <begin position="274"/>
        <end position="295"/>
    </location>
</feature>
<feature type="transmembrane region" description="Helical" evidence="1">
    <location>
        <begin position="31"/>
        <end position="52"/>
    </location>
</feature>
<feature type="transmembrane region" description="Helical" evidence="1">
    <location>
        <begin position="210"/>
        <end position="232"/>
    </location>
</feature>
<feature type="transmembrane region" description="Helical" evidence="1">
    <location>
        <begin position="1105"/>
        <end position="1125"/>
    </location>
</feature>
<keyword evidence="3" id="KW-1185">Reference proteome</keyword>